<dbReference type="GeneID" id="84592812"/>
<name>A0AAJ8BTN2_ASPNG</name>
<keyword evidence="1" id="KW-0472">Membrane</keyword>
<protein>
    <submittedName>
        <fullName evidence="2">Uncharacterized protein</fullName>
    </submittedName>
</protein>
<organism evidence="2">
    <name type="scientific">Aspergillus niger</name>
    <dbReference type="NCBI Taxonomy" id="5061"/>
    <lineage>
        <taxon>Eukaryota</taxon>
        <taxon>Fungi</taxon>
        <taxon>Dikarya</taxon>
        <taxon>Ascomycota</taxon>
        <taxon>Pezizomycotina</taxon>
        <taxon>Eurotiomycetes</taxon>
        <taxon>Eurotiomycetidae</taxon>
        <taxon>Eurotiales</taxon>
        <taxon>Aspergillaceae</taxon>
        <taxon>Aspergillus</taxon>
        <taxon>Aspergillus subgen. Circumdati</taxon>
    </lineage>
</organism>
<evidence type="ECO:0000256" key="1">
    <source>
        <dbReference type="SAM" id="Phobius"/>
    </source>
</evidence>
<dbReference type="AlphaFoldDB" id="A0AAJ8BTN2"/>
<reference evidence="2" key="1">
    <citation type="submission" date="2025-02" db="EMBL/GenBank/DDBJ databases">
        <authorList>
            <consortium name="NCBI Genome Project"/>
        </authorList>
    </citation>
    <scope>NUCLEOTIDE SEQUENCE</scope>
</reference>
<reference evidence="2" key="2">
    <citation type="submission" date="2025-08" db="UniProtKB">
        <authorList>
            <consortium name="RefSeq"/>
        </authorList>
    </citation>
    <scope>IDENTIFICATION</scope>
</reference>
<evidence type="ECO:0000313" key="2">
    <source>
        <dbReference type="RefSeq" id="XP_059602070.1"/>
    </source>
</evidence>
<feature type="transmembrane region" description="Helical" evidence="1">
    <location>
        <begin position="206"/>
        <end position="228"/>
    </location>
</feature>
<proteinExistence type="predicted"/>
<dbReference type="VEuPathDB" id="FungiDB:An13g01630"/>
<gene>
    <name evidence="2" type="ORF">An13g01630</name>
</gene>
<keyword evidence="1" id="KW-1133">Transmembrane helix</keyword>
<dbReference type="KEGG" id="ang:An13g01630"/>
<keyword evidence="1" id="KW-0812">Transmembrane</keyword>
<dbReference type="RefSeq" id="XP_059602070.1">
    <property type="nucleotide sequence ID" value="XM_059743843.1"/>
</dbReference>
<sequence>MTTKSIIRARQRLYDAVDPSAGVWKLRSFHWAQEVPTIESNFIGYKEEYNPARRLSKRARCEGSSTPRLPNDDGDAIVYQWMALYSAHNESQNEIVPCIPADKAQGGCWRGRHTDYAVPGIGMNRKAYYFPSVLVPSMKLLTPEVVHPPLRPCESCPILRFTLNSPAYVVFWQISSLAPPIHGNTVIGSMANHGMNTRQGAHLIRVPVPAVSVGYCLFHFVFPGIVLLNQKMN</sequence>
<accession>A0AAJ8BTN2</accession>